<evidence type="ECO:0000256" key="7">
    <source>
        <dbReference type="SAM" id="MobiDB-lite"/>
    </source>
</evidence>
<dbReference type="Proteomes" id="UP000594638">
    <property type="component" value="Unassembled WGS sequence"/>
</dbReference>
<dbReference type="PANTHER" id="PTHR33057">
    <property type="entry name" value="TRANSCRIPTION REPRESSOR OFP7-RELATED"/>
    <property type="match status" value="1"/>
</dbReference>
<dbReference type="Pfam" id="PF04844">
    <property type="entry name" value="Ovate"/>
    <property type="match status" value="1"/>
</dbReference>
<organism evidence="9 10">
    <name type="scientific">Olea europaea subsp. europaea</name>
    <dbReference type="NCBI Taxonomy" id="158383"/>
    <lineage>
        <taxon>Eukaryota</taxon>
        <taxon>Viridiplantae</taxon>
        <taxon>Streptophyta</taxon>
        <taxon>Embryophyta</taxon>
        <taxon>Tracheophyta</taxon>
        <taxon>Spermatophyta</taxon>
        <taxon>Magnoliopsida</taxon>
        <taxon>eudicotyledons</taxon>
        <taxon>Gunneridae</taxon>
        <taxon>Pentapetalae</taxon>
        <taxon>asterids</taxon>
        <taxon>lamiids</taxon>
        <taxon>Lamiales</taxon>
        <taxon>Oleaceae</taxon>
        <taxon>Oleeae</taxon>
        <taxon>Olea</taxon>
    </lineage>
</organism>
<sequence length="244" mass="28722">MENRFKMRFYRMFQSSLTSCKSKNTIDDVDDPTFIPKTNSHQRSKLIEHFLPPPRPFPFMCRPKWPERLSEERKCLLVSTEIEGRKCPPVSPTSPFNTPYEFQKNYSEKKTRKSSNKKENSRTKKFDFSEYRDKEEFTTEKRCISNGLKAGAQSRRAQKKIFKEGLMPLQGGVKDSLAVVKRSSDPYSDFRTSMVEMIVEKQIFTAKELENLLQCFLSLNSYHHHRVIIQVFSDIWEALFVSYV</sequence>
<dbReference type="GO" id="GO:0005634">
    <property type="term" value="C:nucleus"/>
    <property type="evidence" value="ECO:0007669"/>
    <property type="project" value="UniProtKB-SubCell"/>
</dbReference>
<keyword evidence="3 6" id="KW-0805">Transcription regulation</keyword>
<name>A0A8S0SGU7_OLEEU</name>
<keyword evidence="5 6" id="KW-0539">Nucleus</keyword>
<evidence type="ECO:0000313" key="9">
    <source>
        <dbReference type="EMBL" id="CAA2990859.1"/>
    </source>
</evidence>
<dbReference type="OrthoDB" id="1928390at2759"/>
<comment type="subcellular location">
    <subcellularLocation>
        <location evidence="1 6">Nucleus</location>
    </subcellularLocation>
</comment>
<evidence type="ECO:0000313" key="10">
    <source>
        <dbReference type="Proteomes" id="UP000594638"/>
    </source>
</evidence>
<keyword evidence="2 6" id="KW-0678">Repressor</keyword>
<dbReference type="PANTHER" id="PTHR33057:SF17">
    <property type="entry name" value="TRANSCRIPTION REPRESSOR OFP8"/>
    <property type="match status" value="1"/>
</dbReference>
<comment type="function">
    <text evidence="6">Transcriptional repressor that regulates multiple aspects of plant growth and development.</text>
</comment>
<keyword evidence="10" id="KW-1185">Reference proteome</keyword>
<dbReference type="NCBIfam" id="TIGR01568">
    <property type="entry name" value="A_thal_3678"/>
    <property type="match status" value="1"/>
</dbReference>
<dbReference type="EMBL" id="CACTIH010004440">
    <property type="protein sequence ID" value="CAA2990859.1"/>
    <property type="molecule type" value="Genomic_DNA"/>
</dbReference>
<evidence type="ECO:0000256" key="5">
    <source>
        <dbReference type="ARBA" id="ARBA00023242"/>
    </source>
</evidence>
<evidence type="ECO:0000256" key="3">
    <source>
        <dbReference type="ARBA" id="ARBA00023015"/>
    </source>
</evidence>
<gene>
    <name evidence="9" type="ORF">OLEA9_A085004</name>
</gene>
<feature type="domain" description="OVATE" evidence="8">
    <location>
        <begin position="179"/>
        <end position="238"/>
    </location>
</feature>
<evidence type="ECO:0000256" key="1">
    <source>
        <dbReference type="ARBA" id="ARBA00004123"/>
    </source>
</evidence>
<dbReference type="AlphaFoldDB" id="A0A8S0SGU7"/>
<dbReference type="GO" id="GO:0045892">
    <property type="term" value="P:negative regulation of DNA-templated transcription"/>
    <property type="evidence" value="ECO:0007669"/>
    <property type="project" value="UniProtKB-UniRule"/>
</dbReference>
<dbReference type="Gramene" id="OE9A085004T1">
    <property type="protein sequence ID" value="OE9A085004C1"/>
    <property type="gene ID" value="OE9A085004"/>
</dbReference>
<comment type="caution">
    <text evidence="9">The sequence shown here is derived from an EMBL/GenBank/DDBJ whole genome shotgun (WGS) entry which is preliminary data.</text>
</comment>
<evidence type="ECO:0000256" key="4">
    <source>
        <dbReference type="ARBA" id="ARBA00023163"/>
    </source>
</evidence>
<dbReference type="InterPro" id="IPR038933">
    <property type="entry name" value="Ovate"/>
</dbReference>
<dbReference type="PROSITE" id="PS51754">
    <property type="entry name" value="OVATE"/>
    <property type="match status" value="1"/>
</dbReference>
<accession>A0A8S0SGU7</accession>
<evidence type="ECO:0000256" key="2">
    <source>
        <dbReference type="ARBA" id="ARBA00022491"/>
    </source>
</evidence>
<evidence type="ECO:0000256" key="6">
    <source>
        <dbReference type="RuleBase" id="RU367028"/>
    </source>
</evidence>
<dbReference type="InterPro" id="IPR006458">
    <property type="entry name" value="Ovate_C"/>
</dbReference>
<protein>
    <recommendedName>
        <fullName evidence="6">Transcription repressor</fullName>
    </recommendedName>
    <alternativeName>
        <fullName evidence="6">Ovate family protein</fullName>
    </alternativeName>
</protein>
<feature type="region of interest" description="Disordered" evidence="7">
    <location>
        <begin position="87"/>
        <end position="123"/>
    </location>
</feature>
<evidence type="ECO:0000259" key="8">
    <source>
        <dbReference type="PROSITE" id="PS51754"/>
    </source>
</evidence>
<keyword evidence="4 6" id="KW-0804">Transcription</keyword>
<proteinExistence type="predicted"/>
<reference evidence="9 10" key="1">
    <citation type="submission" date="2019-12" db="EMBL/GenBank/DDBJ databases">
        <authorList>
            <person name="Alioto T."/>
            <person name="Alioto T."/>
            <person name="Gomez Garrido J."/>
        </authorList>
    </citation>
    <scope>NUCLEOTIDE SEQUENCE [LARGE SCALE GENOMIC DNA]</scope>
</reference>